<comment type="similarity">
    <text evidence="1">Belongs to the short-chain dehydrogenases/reductases (SDR) family.</text>
</comment>
<evidence type="ECO:0000313" key="3">
    <source>
        <dbReference type="EMBL" id="NEC85048.1"/>
    </source>
</evidence>
<dbReference type="PANTHER" id="PTHR43899:SF13">
    <property type="entry name" value="RH59310P"/>
    <property type="match status" value="1"/>
</dbReference>
<dbReference type="EMBL" id="JAAGLU010000003">
    <property type="protein sequence ID" value="NEC85048.1"/>
    <property type="molecule type" value="Genomic_DNA"/>
</dbReference>
<dbReference type="PRINTS" id="PR00081">
    <property type="entry name" value="GDHRDH"/>
</dbReference>
<dbReference type="Gene3D" id="3.40.50.720">
    <property type="entry name" value="NAD(P)-binding Rossmann-like Domain"/>
    <property type="match status" value="1"/>
</dbReference>
<reference evidence="3" key="1">
    <citation type="submission" date="2020-01" db="EMBL/GenBank/DDBJ databases">
        <title>Insect and environment-associated Actinomycetes.</title>
        <authorList>
            <person name="Currrie C."/>
            <person name="Chevrette M."/>
            <person name="Carlson C."/>
            <person name="Stubbendieck R."/>
            <person name="Wendt-Pienkowski E."/>
        </authorList>
    </citation>
    <scope>NUCLEOTIDE SEQUENCE</scope>
    <source>
        <strain evidence="3">SID12501</strain>
    </source>
</reference>
<organism evidence="3">
    <name type="scientific">Streptomyces sp. SID12501</name>
    <dbReference type="NCBI Taxonomy" id="2706042"/>
    <lineage>
        <taxon>Bacteria</taxon>
        <taxon>Bacillati</taxon>
        <taxon>Actinomycetota</taxon>
        <taxon>Actinomycetes</taxon>
        <taxon>Kitasatosporales</taxon>
        <taxon>Streptomycetaceae</taxon>
        <taxon>Streptomyces</taxon>
    </lineage>
</organism>
<dbReference type="InterPro" id="IPR036291">
    <property type="entry name" value="NAD(P)-bd_dom_sf"/>
</dbReference>
<proteinExistence type="inferred from homology"/>
<name>A0A6B3BIK8_9ACTN</name>
<dbReference type="SUPFAM" id="SSF51735">
    <property type="entry name" value="NAD(P)-binding Rossmann-fold domains"/>
    <property type="match status" value="1"/>
</dbReference>
<sequence length="285" mass="30190">MSAEGTAFADRYGPWAIIAGASDGVGSAFAHAMAERGLNVVLLARRQALLDEVAEAIRHKTGVETRTAAVDLSLPDAMAKIASATDGLDVGMVIYCAGADPLYEPFLDHPVDIPVAMIQRNCVVPMRMFHHFAQPMVERGRGGLMLLSSGAGLRGGANMVGYAATKAFDIVMAESLWAELESRGVDVLSLVLGGTDTPSLRRVLARHGQIAGEDDPVPIPGIATPEQVVQEGLANLTNGPTWLVSEEQREHARQLGTMTRSEAVRAMQERAAALMATAHNPEASS</sequence>
<evidence type="ECO:0000256" key="2">
    <source>
        <dbReference type="ARBA" id="ARBA00023002"/>
    </source>
</evidence>
<dbReference type="InterPro" id="IPR002347">
    <property type="entry name" value="SDR_fam"/>
</dbReference>
<keyword evidence="2" id="KW-0560">Oxidoreductase</keyword>
<evidence type="ECO:0000256" key="1">
    <source>
        <dbReference type="ARBA" id="ARBA00006484"/>
    </source>
</evidence>
<dbReference type="RefSeq" id="WP_164312518.1">
    <property type="nucleotide sequence ID" value="NZ_JAAGLU010000003.1"/>
</dbReference>
<dbReference type="Pfam" id="PF00106">
    <property type="entry name" value="adh_short"/>
    <property type="match status" value="1"/>
</dbReference>
<dbReference type="InterPro" id="IPR051019">
    <property type="entry name" value="VLCFA-Steroid_DH"/>
</dbReference>
<dbReference type="AlphaFoldDB" id="A0A6B3BIK8"/>
<dbReference type="PANTHER" id="PTHR43899">
    <property type="entry name" value="RH59310P"/>
    <property type="match status" value="1"/>
</dbReference>
<dbReference type="GO" id="GO:0016491">
    <property type="term" value="F:oxidoreductase activity"/>
    <property type="evidence" value="ECO:0007669"/>
    <property type="project" value="UniProtKB-KW"/>
</dbReference>
<comment type="caution">
    <text evidence="3">The sequence shown here is derived from an EMBL/GenBank/DDBJ whole genome shotgun (WGS) entry which is preliminary data.</text>
</comment>
<protein>
    <submittedName>
        <fullName evidence="3">SDR family NAD(P)-dependent oxidoreductase</fullName>
    </submittedName>
</protein>
<gene>
    <name evidence="3" type="ORF">G3I71_04045</name>
</gene>
<accession>A0A6B3BIK8</accession>